<evidence type="ECO:0000313" key="1">
    <source>
        <dbReference type="EMBL" id="MBO1360163.1"/>
    </source>
</evidence>
<dbReference type="RefSeq" id="WP_207881460.1">
    <property type="nucleotide sequence ID" value="NZ_JAFVMF010000010.1"/>
</dbReference>
<organism evidence="1 2">
    <name type="scientific">Acetobacter sacchari</name>
    <dbReference type="NCBI Taxonomy" id="2661687"/>
    <lineage>
        <taxon>Bacteria</taxon>
        <taxon>Pseudomonadati</taxon>
        <taxon>Pseudomonadota</taxon>
        <taxon>Alphaproteobacteria</taxon>
        <taxon>Acetobacterales</taxon>
        <taxon>Acetobacteraceae</taxon>
        <taxon>Acetobacter</taxon>
    </lineage>
</organism>
<protein>
    <submittedName>
        <fullName evidence="1">Uncharacterized protein</fullName>
    </submittedName>
</protein>
<proteinExistence type="predicted"/>
<comment type="caution">
    <text evidence="1">The sequence shown here is derived from an EMBL/GenBank/DDBJ whole genome shotgun (WGS) entry which is preliminary data.</text>
</comment>
<name>A0ABS3LW59_9PROT</name>
<sequence length="575" mass="59828">MSNTLPADFITKLKTDYNSGNGSIYQCYQDVYSYISSNQNTLGLDAGTLFWYQQAVQINDPDNSSFSLSRDFIRSETAYGERLDGKTPDDNGQAVSDDIGRHVIGSIIDSASILSLPQLLGQDISVAISDFGLTIGGWGGSFYYWTSAPQYSNGTTGSTPGDQISAALVSGTDFDKGGQFDKFLAANAAAANDTRPVDFSHGVTGFLADLKNIGQTAYNASAPLSVKEDLFSRMYDIASGAPIVGSPDVIDGNIYDEGTGKWSSVTTSTTELGANLIANAPTLSAGDLSAERQYRTAHSTIFGGSNAPQSDTSDGGLQLGYSVGAHVNDDESYSFITYQQASVTDGLGAILSNNIYNPSGGIVESISGATGPNQYGSYTSGGDVWSADGSNIVASELLSATTPDTNQTPELVAFTPVSGDWSRDQMNFLGGSNTISSITLDKTDGTSLILYLPNEGSQAWSASFYSSAGSVDKTISYGAAYDPQTQQETMGTTTYENGSSSTVLGVSDVNPISFLPADAPGSFQAAANLWSNDIAAAMNGTSSTTVASAVASSASLGQTMVAALTTHVSNANLLT</sequence>
<evidence type="ECO:0000313" key="2">
    <source>
        <dbReference type="Proteomes" id="UP000664771"/>
    </source>
</evidence>
<gene>
    <name evidence="1" type="ORF">J2D73_10170</name>
</gene>
<reference evidence="1 2" key="1">
    <citation type="submission" date="2021-03" db="EMBL/GenBank/DDBJ databases">
        <title>The complete genome sequence of Acetobacter sacchari TBRC 11175.</title>
        <authorList>
            <person name="Charoenyingcharoen P."/>
            <person name="Yukphan P."/>
        </authorList>
    </citation>
    <scope>NUCLEOTIDE SEQUENCE [LARGE SCALE GENOMIC DNA]</scope>
    <source>
        <strain evidence="1 2">TBRC 11175</strain>
    </source>
</reference>
<dbReference type="Proteomes" id="UP000664771">
    <property type="component" value="Unassembled WGS sequence"/>
</dbReference>
<keyword evidence="2" id="KW-1185">Reference proteome</keyword>
<dbReference type="EMBL" id="JAFVMF010000010">
    <property type="protein sequence ID" value="MBO1360163.1"/>
    <property type="molecule type" value="Genomic_DNA"/>
</dbReference>
<accession>A0ABS3LW59</accession>